<proteinExistence type="predicted"/>
<name>A0ABP9H4F8_9ACTN</name>
<dbReference type="EMBL" id="BAABHS010000006">
    <property type="protein sequence ID" value="GAA4959045.1"/>
    <property type="molecule type" value="Genomic_DNA"/>
</dbReference>
<evidence type="ECO:0000313" key="3">
    <source>
        <dbReference type="Proteomes" id="UP001500466"/>
    </source>
</evidence>
<organism evidence="2 3">
    <name type="scientific">Yinghuangia aomiensis</name>
    <dbReference type="NCBI Taxonomy" id="676205"/>
    <lineage>
        <taxon>Bacteria</taxon>
        <taxon>Bacillati</taxon>
        <taxon>Actinomycetota</taxon>
        <taxon>Actinomycetes</taxon>
        <taxon>Kitasatosporales</taxon>
        <taxon>Streptomycetaceae</taxon>
        <taxon>Yinghuangia</taxon>
    </lineage>
</organism>
<sequence>MSGPDGGSESGAAPHRPGAGLPLGDVDWTWRPPPLEAVAPGFGAAQGRITVVRGHEQALRQAGSGPDGVPLLVRPPAGADPAALMAAYGEHLERERDGVLTQAIVAVKDAVVQKTRHYLTNSSVFDPSQVTSSMQAATLDVAGRVTAAAFGRSSDAGAQPGLPRTRSRDHTWAAAEIDAKEKVLGRSPGGRHQMDALKVAVELGGLAAAAREHVEISRARGDTVAGNRSAEYGRQGLAEAEYHAGLAAESGRRGVKAYADWLTIPGGARATIDLTRGHVGQAAARLDRVAAGLSSATDMKAARSPVSADAVNGAMQNFTIARAFSNVPALAAELVPGAGRSPAG</sequence>
<comment type="caution">
    <text evidence="2">The sequence shown here is derived from an EMBL/GenBank/DDBJ whole genome shotgun (WGS) entry which is preliminary data.</text>
</comment>
<gene>
    <name evidence="2" type="ORF">GCM10023205_22360</name>
</gene>
<dbReference type="RefSeq" id="WP_345675211.1">
    <property type="nucleotide sequence ID" value="NZ_BAABHS010000006.1"/>
</dbReference>
<evidence type="ECO:0000313" key="2">
    <source>
        <dbReference type="EMBL" id="GAA4959045.1"/>
    </source>
</evidence>
<accession>A0ABP9H4F8</accession>
<evidence type="ECO:0000256" key="1">
    <source>
        <dbReference type="SAM" id="MobiDB-lite"/>
    </source>
</evidence>
<protein>
    <recommendedName>
        <fullName evidence="4">Bartonella effector protein BID domain-containing protein</fullName>
    </recommendedName>
</protein>
<dbReference type="Proteomes" id="UP001500466">
    <property type="component" value="Unassembled WGS sequence"/>
</dbReference>
<keyword evidence="3" id="KW-1185">Reference proteome</keyword>
<reference evidence="3" key="1">
    <citation type="journal article" date="2019" name="Int. J. Syst. Evol. Microbiol.">
        <title>The Global Catalogue of Microorganisms (GCM) 10K type strain sequencing project: providing services to taxonomists for standard genome sequencing and annotation.</title>
        <authorList>
            <consortium name="The Broad Institute Genomics Platform"/>
            <consortium name="The Broad Institute Genome Sequencing Center for Infectious Disease"/>
            <person name="Wu L."/>
            <person name="Ma J."/>
        </authorList>
    </citation>
    <scope>NUCLEOTIDE SEQUENCE [LARGE SCALE GENOMIC DNA]</scope>
    <source>
        <strain evidence="3">JCM 17986</strain>
    </source>
</reference>
<feature type="region of interest" description="Disordered" evidence="1">
    <location>
        <begin position="1"/>
        <end position="25"/>
    </location>
</feature>
<evidence type="ECO:0008006" key="4">
    <source>
        <dbReference type="Google" id="ProtNLM"/>
    </source>
</evidence>